<feature type="binding site" evidence="7">
    <location>
        <position position="76"/>
    </location>
    <ligand>
        <name>[2Fe-2S] cluster</name>
        <dbReference type="ChEBI" id="CHEBI:190135"/>
    </ligand>
</feature>
<dbReference type="Pfam" id="PF01257">
    <property type="entry name" value="2Fe-2S_thioredx"/>
    <property type="match status" value="1"/>
</dbReference>
<evidence type="ECO:0000256" key="3">
    <source>
        <dbReference type="ARBA" id="ARBA00022723"/>
    </source>
</evidence>
<dbReference type="NCBIfam" id="NF005722">
    <property type="entry name" value="PRK07539.1-2"/>
    <property type="match status" value="1"/>
</dbReference>
<dbReference type="GO" id="GO:0046872">
    <property type="term" value="F:metal ion binding"/>
    <property type="evidence" value="ECO:0007669"/>
    <property type="project" value="UniProtKB-KW"/>
</dbReference>
<evidence type="ECO:0000256" key="6">
    <source>
        <dbReference type="ARBA" id="ARBA00034078"/>
    </source>
</evidence>
<dbReference type="PROSITE" id="PS01099">
    <property type="entry name" value="COMPLEX1_24K"/>
    <property type="match status" value="1"/>
</dbReference>
<gene>
    <name evidence="8" type="ORF">U14_02985</name>
</gene>
<dbReference type="Gene3D" id="3.40.30.10">
    <property type="entry name" value="Glutaredoxin"/>
    <property type="match status" value="1"/>
</dbReference>
<dbReference type="InterPro" id="IPR042128">
    <property type="entry name" value="NuoE_dom"/>
</dbReference>
<evidence type="ECO:0000256" key="1">
    <source>
        <dbReference type="ARBA" id="ARBA00010643"/>
    </source>
</evidence>
<dbReference type="CDD" id="cd03064">
    <property type="entry name" value="TRX_Fd_NuoE"/>
    <property type="match status" value="1"/>
</dbReference>
<dbReference type="InterPro" id="IPR036249">
    <property type="entry name" value="Thioredoxin-like_sf"/>
</dbReference>
<dbReference type="PANTHER" id="PTHR43342">
    <property type="entry name" value="NADH-QUINONE OXIDOREDUCTASE, E SUBUNIT"/>
    <property type="match status" value="1"/>
</dbReference>
<organism evidence="8 9">
    <name type="scientific">Candidatus Moduliflexus flocculans</name>
    <dbReference type="NCBI Taxonomy" id="1499966"/>
    <lineage>
        <taxon>Bacteria</taxon>
        <taxon>Candidatus Moduliflexota</taxon>
        <taxon>Candidatus Moduliflexia</taxon>
        <taxon>Candidatus Moduliflexales</taxon>
        <taxon>Candidatus Moduliflexaceae</taxon>
    </lineage>
</organism>
<evidence type="ECO:0000313" key="8">
    <source>
        <dbReference type="EMBL" id="GAK51740.1"/>
    </source>
</evidence>
<dbReference type="InterPro" id="IPR028431">
    <property type="entry name" value="NADP_DH_HndA-like"/>
</dbReference>
<evidence type="ECO:0000256" key="2">
    <source>
        <dbReference type="ARBA" id="ARBA00022714"/>
    </source>
</evidence>
<dbReference type="PANTHER" id="PTHR43342:SF1">
    <property type="entry name" value="BIFURCATING [FEFE] HYDROGENASE GAMMA SUBUNIT"/>
    <property type="match status" value="1"/>
</dbReference>
<dbReference type="AlphaFoldDB" id="A0A081BMX4"/>
<feature type="binding site" evidence="7">
    <location>
        <position position="112"/>
    </location>
    <ligand>
        <name>[2Fe-2S] cluster</name>
        <dbReference type="ChEBI" id="CHEBI:190135"/>
    </ligand>
</feature>
<dbReference type="STRING" id="1499966.U14_02985"/>
<dbReference type="PIRSF" id="PIRSF000216">
    <property type="entry name" value="NADH_DH_24kDa"/>
    <property type="match status" value="1"/>
</dbReference>
<feature type="binding site" evidence="7">
    <location>
        <position position="71"/>
    </location>
    <ligand>
        <name>[2Fe-2S] cluster</name>
        <dbReference type="ChEBI" id="CHEBI:190135"/>
    </ligand>
</feature>
<evidence type="ECO:0000313" key="9">
    <source>
        <dbReference type="Proteomes" id="UP000030700"/>
    </source>
</evidence>
<keyword evidence="9" id="KW-1185">Reference proteome</keyword>
<dbReference type="Gene3D" id="1.10.10.1590">
    <property type="entry name" value="NADH-quinone oxidoreductase subunit E"/>
    <property type="match status" value="1"/>
</dbReference>
<keyword evidence="8" id="KW-0830">Ubiquinone</keyword>
<dbReference type="GO" id="GO:0051537">
    <property type="term" value="F:2 iron, 2 sulfur cluster binding"/>
    <property type="evidence" value="ECO:0007669"/>
    <property type="project" value="UniProtKB-KW"/>
</dbReference>
<dbReference type="InterPro" id="IPR041921">
    <property type="entry name" value="NuoE_N"/>
</dbReference>
<keyword evidence="4 7" id="KW-0408">Iron</keyword>
<reference evidence="8 9" key="1">
    <citation type="journal article" date="2015" name="PeerJ">
        <title>First genomic representation of candidate bacterial phylum KSB3 points to enhanced environmental sensing as a trigger of wastewater bulking.</title>
        <authorList>
            <person name="Sekiguchi Y."/>
            <person name="Ohashi A."/>
            <person name="Parks D.H."/>
            <person name="Yamauchi T."/>
            <person name="Tyson G.W."/>
            <person name="Hugenholtz P."/>
        </authorList>
    </citation>
    <scope>NUCLEOTIDE SEQUENCE [LARGE SCALE GENOMIC DNA]</scope>
</reference>
<comment type="cofactor">
    <cofactor evidence="7">
        <name>[2Fe-2S] cluster</name>
        <dbReference type="ChEBI" id="CHEBI:190135"/>
    </cofactor>
    <text evidence="7">Binds 1 [2Fe-2S] cluster.</text>
</comment>
<evidence type="ECO:0000256" key="7">
    <source>
        <dbReference type="PIRSR" id="PIRSR000216-1"/>
    </source>
</evidence>
<evidence type="ECO:0000256" key="5">
    <source>
        <dbReference type="ARBA" id="ARBA00023014"/>
    </source>
</evidence>
<keyword evidence="5 7" id="KW-0411">Iron-sulfur</keyword>
<evidence type="ECO:0000256" key="4">
    <source>
        <dbReference type="ARBA" id="ARBA00023004"/>
    </source>
</evidence>
<dbReference type="SUPFAM" id="SSF52833">
    <property type="entry name" value="Thioredoxin-like"/>
    <property type="match status" value="1"/>
</dbReference>
<keyword evidence="3 7" id="KW-0479">Metal-binding</keyword>
<keyword evidence="2 7" id="KW-0001">2Fe-2S</keyword>
<name>A0A081BMX4_9BACT</name>
<accession>A0A081BMX4</accession>
<dbReference type="GO" id="GO:0016491">
    <property type="term" value="F:oxidoreductase activity"/>
    <property type="evidence" value="ECO:0007669"/>
    <property type="project" value="InterPro"/>
</dbReference>
<dbReference type="EMBL" id="DF820457">
    <property type="protein sequence ID" value="GAK51740.1"/>
    <property type="molecule type" value="Genomic_DNA"/>
</dbReference>
<proteinExistence type="inferred from homology"/>
<protein>
    <submittedName>
        <fullName evidence="8">NADH-ubiquinone oxidoreductase</fullName>
    </submittedName>
</protein>
<comment type="similarity">
    <text evidence="1">Belongs to the complex I 24 kDa subunit family.</text>
</comment>
<comment type="cofactor">
    <cofactor evidence="6">
        <name>[2Fe-2S] cluster</name>
        <dbReference type="ChEBI" id="CHEBI:190135"/>
    </cofactor>
</comment>
<dbReference type="InterPro" id="IPR002023">
    <property type="entry name" value="NuoE-like"/>
</dbReference>
<feature type="binding site" evidence="7">
    <location>
        <position position="116"/>
    </location>
    <ligand>
        <name>[2Fe-2S] cluster</name>
        <dbReference type="ChEBI" id="CHEBI:190135"/>
    </ligand>
</feature>
<dbReference type="Proteomes" id="UP000030700">
    <property type="component" value="Unassembled WGS sequence"/>
</dbReference>
<sequence length="178" mass="19956">METILERYTDDKSGLIQALQDTQKAYGYISKEHLRQISKTLGVSYAYVYATATFYKAFSLRERGKYIIKICDGTACHLKLSEDLVAELSEYLQIEVGETTTDNLFTLEQVNCLGACAMAPAISINEKLYGKLTRKSVHELIGDIKKTESSPSQDFVSATIGKVREAVGRFIEHVREGR</sequence>
<dbReference type="HOGENOM" id="CLU_054362_2_1_0"/>